<dbReference type="InterPro" id="IPR018711">
    <property type="entry name" value="NAGPA"/>
</dbReference>
<dbReference type="Pfam" id="PF09992">
    <property type="entry name" value="NAGPA"/>
    <property type="match status" value="1"/>
</dbReference>
<sequence length="276" mass="29216">MTRLSALIAGLLALAACEQQPAGEPVVRSELDGPGSQQGPEIVEAEVPQEPARASACTAVTFEDVPLTHCIADPKRHSIRTVLAAEGGQPYGSLASFAGSAQAETIAFAVTGGAFGDDLRAIGYYVEAGERASELARGGGDGNFYMKPNGVFFGSDGRWRVLATDAFFATVRDRPQFGTQSGPMLVIDGKLHPDFEDDGPSRAVRNGVGIDREGRAHFVIADAPVSFGRIARFYRDELKTEQALLLLSNNSALWDPATGRLDSGRAGPIIVVETKP</sequence>
<dbReference type="Proteomes" id="UP000027866">
    <property type="component" value="Unassembled WGS sequence"/>
</dbReference>
<name>A0A074NMK6_9SPHN</name>
<reference evidence="2 3" key="1">
    <citation type="submission" date="2014-04" db="EMBL/GenBank/DDBJ databases">
        <title>A comprehensive comparison of genomes of Erythrobacter spp. Strains.</title>
        <authorList>
            <person name="Zheng Q."/>
        </authorList>
    </citation>
    <scope>NUCLEOTIDE SEQUENCE [LARGE SCALE GENOMIC DNA]</scope>
    <source>
        <strain evidence="2 3">DSM 8509</strain>
    </source>
</reference>
<dbReference type="RefSeq" id="WP_034901613.1">
    <property type="nucleotide sequence ID" value="NZ_CP017057.1"/>
</dbReference>
<dbReference type="AlphaFoldDB" id="A0A074NMK6"/>
<evidence type="ECO:0000313" key="2">
    <source>
        <dbReference type="EMBL" id="KEO99047.1"/>
    </source>
</evidence>
<feature type="domain" description="Phosphodiester glycosidase" evidence="1">
    <location>
        <begin position="106"/>
        <end position="246"/>
    </location>
</feature>
<keyword evidence="3" id="KW-1185">Reference proteome</keyword>
<comment type="caution">
    <text evidence="2">The sequence shown here is derived from an EMBL/GenBank/DDBJ whole genome shotgun (WGS) entry which is preliminary data.</text>
</comment>
<protein>
    <recommendedName>
        <fullName evidence="1">Phosphodiester glycosidase domain-containing protein</fullName>
    </recommendedName>
</protein>
<dbReference type="PROSITE" id="PS51257">
    <property type="entry name" value="PROKAR_LIPOPROTEIN"/>
    <property type="match status" value="1"/>
</dbReference>
<dbReference type="PATRIC" id="fig|39960.10.peg.1549"/>
<dbReference type="KEGG" id="elq:Ga0102493_112452"/>
<evidence type="ECO:0000259" key="1">
    <source>
        <dbReference type="Pfam" id="PF09992"/>
    </source>
</evidence>
<evidence type="ECO:0000313" key="3">
    <source>
        <dbReference type="Proteomes" id="UP000027866"/>
    </source>
</evidence>
<dbReference type="EMBL" id="JMIX01000003">
    <property type="protein sequence ID" value="KEO99047.1"/>
    <property type="molecule type" value="Genomic_DNA"/>
</dbReference>
<gene>
    <name evidence="2" type="ORF">EH32_08065</name>
</gene>
<proteinExistence type="predicted"/>
<accession>A0A074NMK6</accession>
<organism evidence="2 3">
    <name type="scientific">Erythrobacter litoralis</name>
    <dbReference type="NCBI Taxonomy" id="39960"/>
    <lineage>
        <taxon>Bacteria</taxon>
        <taxon>Pseudomonadati</taxon>
        <taxon>Pseudomonadota</taxon>
        <taxon>Alphaproteobacteria</taxon>
        <taxon>Sphingomonadales</taxon>
        <taxon>Erythrobacteraceae</taxon>
        <taxon>Erythrobacter/Porphyrobacter group</taxon>
        <taxon>Erythrobacter</taxon>
    </lineage>
</organism>